<dbReference type="Gene3D" id="3.40.1280.10">
    <property type="match status" value="1"/>
</dbReference>
<evidence type="ECO:0000313" key="8">
    <source>
        <dbReference type="Proteomes" id="UP000192359"/>
    </source>
</evidence>
<dbReference type="EC" id="2.1.1.177" evidence="5"/>
<protein>
    <recommendedName>
        <fullName evidence="5">Ribosomal RNA large subunit methyltransferase H</fullName>
        <ecNumber evidence="5">2.1.1.177</ecNumber>
    </recommendedName>
    <alternativeName>
        <fullName evidence="5">23S rRNA (pseudouridine1915-N3)-methyltransferase</fullName>
    </alternativeName>
    <alternativeName>
        <fullName evidence="5">23S rRNA m3Psi1915 methyltransferase</fullName>
    </alternativeName>
    <alternativeName>
        <fullName evidence="5">rRNA (pseudouridine-N3-)-methyltransferase RlmH</fullName>
    </alternativeName>
</protein>
<evidence type="ECO:0000259" key="6">
    <source>
        <dbReference type="PROSITE" id="PS50206"/>
    </source>
</evidence>
<dbReference type="Proteomes" id="UP000192359">
    <property type="component" value="Unassembled WGS sequence"/>
</dbReference>
<dbReference type="PIRSF" id="PIRSF004505">
    <property type="entry name" value="MT_bac"/>
    <property type="match status" value="1"/>
</dbReference>
<keyword evidence="5" id="KW-0698">rRNA processing</keyword>
<dbReference type="HAMAP" id="MF_00658">
    <property type="entry name" value="23SrRNA_methyltr_H"/>
    <property type="match status" value="1"/>
</dbReference>
<dbReference type="PANTHER" id="PTHR33603">
    <property type="entry name" value="METHYLTRANSFERASE"/>
    <property type="match status" value="1"/>
</dbReference>
<feature type="binding site" evidence="5">
    <location>
        <position position="65"/>
    </location>
    <ligand>
        <name>S-adenosyl-L-methionine</name>
        <dbReference type="ChEBI" id="CHEBI:59789"/>
    </ligand>
</feature>
<dbReference type="InterPro" id="IPR003742">
    <property type="entry name" value="RlmH-like"/>
</dbReference>
<feature type="domain" description="Rhodanese" evidence="6">
    <location>
        <begin position="32"/>
        <end position="109"/>
    </location>
</feature>
<feature type="binding site" evidence="5">
    <location>
        <begin position="114"/>
        <end position="119"/>
    </location>
    <ligand>
        <name>S-adenosyl-L-methionine</name>
        <dbReference type="ChEBI" id="CHEBI:59789"/>
    </ligand>
</feature>
<dbReference type="AlphaFoldDB" id="A0A1Y1RR73"/>
<gene>
    <name evidence="5" type="primary">rlmH</name>
    <name evidence="7" type="ORF">A7979_00830</name>
</gene>
<dbReference type="PROSITE" id="PS50206">
    <property type="entry name" value="RHODANESE_3"/>
    <property type="match status" value="1"/>
</dbReference>
<evidence type="ECO:0000256" key="5">
    <source>
        <dbReference type="HAMAP-Rule" id="MF_00658"/>
    </source>
</evidence>
<dbReference type="GO" id="GO:0070038">
    <property type="term" value="F:rRNA (pseudouridine-N3-)-methyltransferase activity"/>
    <property type="evidence" value="ECO:0007669"/>
    <property type="project" value="UniProtKB-UniRule"/>
</dbReference>
<comment type="similarity">
    <text evidence="4 5">Belongs to the RNA methyltransferase RlmH family.</text>
</comment>
<keyword evidence="8" id="KW-1185">Reference proteome</keyword>
<evidence type="ECO:0000256" key="1">
    <source>
        <dbReference type="ARBA" id="ARBA00022603"/>
    </source>
</evidence>
<feature type="binding site" evidence="5">
    <location>
        <position position="95"/>
    </location>
    <ligand>
        <name>S-adenosyl-L-methionine</name>
        <dbReference type="ChEBI" id="CHEBI:59789"/>
    </ligand>
</feature>
<organism evidence="7 8">
    <name type="scientific">Rothia nasimurium</name>
    <dbReference type="NCBI Taxonomy" id="85336"/>
    <lineage>
        <taxon>Bacteria</taxon>
        <taxon>Bacillati</taxon>
        <taxon>Actinomycetota</taxon>
        <taxon>Actinomycetes</taxon>
        <taxon>Micrococcales</taxon>
        <taxon>Micrococcaceae</taxon>
        <taxon>Rothia</taxon>
    </lineage>
</organism>
<comment type="subunit">
    <text evidence="5">Homodimer.</text>
</comment>
<dbReference type="GO" id="GO:0005737">
    <property type="term" value="C:cytoplasm"/>
    <property type="evidence" value="ECO:0007669"/>
    <property type="project" value="UniProtKB-SubCell"/>
</dbReference>
<dbReference type="InterPro" id="IPR029026">
    <property type="entry name" value="tRNA_m1G_MTases_N"/>
</dbReference>
<dbReference type="Pfam" id="PF02590">
    <property type="entry name" value="SPOUT_MTase"/>
    <property type="match status" value="1"/>
</dbReference>
<keyword evidence="5" id="KW-0963">Cytoplasm</keyword>
<keyword evidence="3 5" id="KW-0949">S-adenosyl-L-methionine</keyword>
<evidence type="ECO:0000313" key="7">
    <source>
        <dbReference type="EMBL" id="ORC22275.1"/>
    </source>
</evidence>
<comment type="function">
    <text evidence="5">Specifically methylates the pseudouridine at position 1915 (m3Psi1915) in 23S rRNA.</text>
</comment>
<dbReference type="InterPro" id="IPR001763">
    <property type="entry name" value="Rhodanese-like_dom"/>
</dbReference>
<dbReference type="CDD" id="cd18081">
    <property type="entry name" value="RlmH-like"/>
    <property type="match status" value="1"/>
</dbReference>
<accession>A0A1Y1RR73</accession>
<sequence>MIAIGKKHEKWVSEGIDRYEKRLRKPWDTSWVYLPHSSLAEEAARSEESQRVLAKIEKDDYLVLLDERGKMLSSPKLAQLLDSQLGYRRLVLVIGGAYGVDDSVRARANTIWSLSDLVFPHQLVRLIITEQIYRAREITAGRPYHHQ</sequence>
<dbReference type="OrthoDB" id="9806643at2"/>
<proteinExistence type="inferred from homology"/>
<dbReference type="InterPro" id="IPR029028">
    <property type="entry name" value="Alpha/beta_knot_MTases"/>
</dbReference>
<name>A0A1Y1RR73_9MICC</name>
<evidence type="ECO:0000256" key="4">
    <source>
        <dbReference type="ARBA" id="ARBA00038303"/>
    </source>
</evidence>
<comment type="subcellular location">
    <subcellularLocation>
        <location evidence="5">Cytoplasm</location>
    </subcellularLocation>
</comment>
<evidence type="ECO:0000256" key="2">
    <source>
        <dbReference type="ARBA" id="ARBA00022679"/>
    </source>
</evidence>
<evidence type="ECO:0000256" key="3">
    <source>
        <dbReference type="ARBA" id="ARBA00022691"/>
    </source>
</evidence>
<reference evidence="7 8" key="1">
    <citation type="submission" date="2016-05" db="EMBL/GenBank/DDBJ databases">
        <title>Draft genome sequence of a porcine commensal Rothia nasimurium.</title>
        <authorList>
            <person name="Gaiser R.A."/>
            <person name="Van Baarlen P."/>
            <person name="Wells J.M."/>
        </authorList>
    </citation>
    <scope>NUCLEOTIDE SEQUENCE [LARGE SCALE GENOMIC DNA]</scope>
    <source>
        <strain evidence="7 8">PT-32</strain>
    </source>
</reference>
<comment type="caution">
    <text evidence="7">The sequence shown here is derived from an EMBL/GenBank/DDBJ whole genome shotgun (WGS) entry which is preliminary data.</text>
</comment>
<comment type="catalytic activity">
    <reaction evidence="5">
        <text>pseudouridine(1915) in 23S rRNA + S-adenosyl-L-methionine = N(3)-methylpseudouridine(1915) in 23S rRNA + S-adenosyl-L-homocysteine + H(+)</text>
        <dbReference type="Rhea" id="RHEA:42752"/>
        <dbReference type="Rhea" id="RHEA-COMP:10221"/>
        <dbReference type="Rhea" id="RHEA-COMP:10222"/>
        <dbReference type="ChEBI" id="CHEBI:15378"/>
        <dbReference type="ChEBI" id="CHEBI:57856"/>
        <dbReference type="ChEBI" id="CHEBI:59789"/>
        <dbReference type="ChEBI" id="CHEBI:65314"/>
        <dbReference type="ChEBI" id="CHEBI:74486"/>
        <dbReference type="EC" id="2.1.1.177"/>
    </reaction>
</comment>
<dbReference type="PANTHER" id="PTHR33603:SF1">
    <property type="entry name" value="RIBOSOMAL RNA LARGE SUBUNIT METHYLTRANSFERASE H"/>
    <property type="match status" value="1"/>
</dbReference>
<dbReference type="EMBL" id="LXWF01000011">
    <property type="protein sequence ID" value="ORC22275.1"/>
    <property type="molecule type" value="Genomic_DNA"/>
</dbReference>
<keyword evidence="2 5" id="KW-0808">Transferase</keyword>
<dbReference type="SUPFAM" id="SSF75217">
    <property type="entry name" value="alpha/beta knot"/>
    <property type="match status" value="1"/>
</dbReference>
<keyword evidence="1 5" id="KW-0489">Methyltransferase</keyword>